<dbReference type="CDD" id="cd05687">
    <property type="entry name" value="S1_RPS1_repeat_ec1_hs1"/>
    <property type="match status" value="1"/>
</dbReference>
<dbReference type="GO" id="GO:0005840">
    <property type="term" value="C:ribosome"/>
    <property type="evidence" value="ECO:0007669"/>
    <property type="project" value="UniProtKB-KW"/>
</dbReference>
<dbReference type="PANTHER" id="PTHR10724">
    <property type="entry name" value="30S RIBOSOMAL PROTEIN S1"/>
    <property type="match status" value="1"/>
</dbReference>
<dbReference type="FunFam" id="2.40.50.140:FF:000051">
    <property type="entry name" value="RNA-binding transcriptional accessory protein"/>
    <property type="match status" value="2"/>
</dbReference>
<keyword evidence="2 5" id="KW-0689">Ribosomal protein</keyword>
<dbReference type="EMBL" id="BMEY01000001">
    <property type="protein sequence ID" value="GGA61180.1"/>
    <property type="molecule type" value="Genomic_DNA"/>
</dbReference>
<dbReference type="CDD" id="cd04465">
    <property type="entry name" value="S1_RPS1_repeat_ec2_hs2"/>
    <property type="match status" value="1"/>
</dbReference>
<feature type="domain" description="S1 motif" evidence="4">
    <location>
        <begin position="14"/>
        <end position="81"/>
    </location>
</feature>
<protein>
    <submittedName>
        <fullName evidence="5">30S ribosomal protein S1</fullName>
    </submittedName>
</protein>
<reference evidence="5" key="1">
    <citation type="journal article" date="2014" name="Int. J. Syst. Evol. Microbiol.">
        <title>Complete genome sequence of Corynebacterium casei LMG S-19264T (=DSM 44701T), isolated from a smear-ripened cheese.</title>
        <authorList>
            <consortium name="US DOE Joint Genome Institute (JGI-PGF)"/>
            <person name="Walter F."/>
            <person name="Albersmeier A."/>
            <person name="Kalinowski J."/>
            <person name="Ruckert C."/>
        </authorList>
    </citation>
    <scope>NUCLEOTIDE SEQUENCE</scope>
    <source>
        <strain evidence="5">CGMCC 1.12408</strain>
    </source>
</reference>
<dbReference type="Gene3D" id="2.40.50.140">
    <property type="entry name" value="Nucleic acid-binding proteins"/>
    <property type="match status" value="4"/>
</dbReference>
<dbReference type="Pfam" id="PF00575">
    <property type="entry name" value="S1"/>
    <property type="match status" value="4"/>
</dbReference>
<comment type="caution">
    <text evidence="5">The sequence shown here is derived from an EMBL/GenBank/DDBJ whole genome shotgun (WGS) entry which is preliminary data.</text>
</comment>
<dbReference type="InterPro" id="IPR012340">
    <property type="entry name" value="NA-bd_OB-fold"/>
</dbReference>
<evidence type="ECO:0000259" key="4">
    <source>
        <dbReference type="PROSITE" id="PS50126"/>
    </source>
</evidence>
<sequence length="377" mass="41842">MSEVNQENLNVQVGDRVTGVVVKIEDKHVLVDFGYKTEGIIPISELSNLHIETPNDVVKVGDELSLSIKKIEDDEVILSKKLVDRELAWGDLEAKFQSGEVFDVQVKEVVKGGLVADVGLRGFIPASLVEAHYVDDFSDYQDKVLSVKIVELDQEQNRVILSHRAVVEEELATQKAKAIQSIEPGQVIEGTVQRIADFGVFVDIGGVDGLVHISQLSHEHVTNPSQVVSEGDKITVEVLSIDRDNERIALSRKKVLPGPWANIEESIKPGQVVEGTVKRLVNFGAFVEVLPNVEGLIHISQIANRHIGNPNEVLEVGQTVKAKVLDINAKEERMSLSIRELEAEEEAKDYKQYQKDEETSSFQFGDLIGDKLNKFKQ</sequence>
<dbReference type="GO" id="GO:0006412">
    <property type="term" value="P:translation"/>
    <property type="evidence" value="ECO:0007669"/>
    <property type="project" value="TreeGrafter"/>
</dbReference>
<dbReference type="CDD" id="cd05688">
    <property type="entry name" value="S1_RPS1_repeat_ec3"/>
    <property type="match status" value="1"/>
</dbReference>
<dbReference type="PANTHER" id="PTHR10724:SF7">
    <property type="entry name" value="SMALL RIBOSOMAL SUBUNIT PROTEIN BS1C"/>
    <property type="match status" value="1"/>
</dbReference>
<dbReference type="GO" id="GO:0005737">
    <property type="term" value="C:cytoplasm"/>
    <property type="evidence" value="ECO:0007669"/>
    <property type="project" value="UniProtKB-ARBA"/>
</dbReference>
<dbReference type="Proteomes" id="UP000613512">
    <property type="component" value="Unassembled WGS sequence"/>
</dbReference>
<feature type="domain" description="S1 motif" evidence="4">
    <location>
        <begin position="99"/>
        <end position="164"/>
    </location>
</feature>
<dbReference type="InterPro" id="IPR003029">
    <property type="entry name" value="S1_domain"/>
</dbReference>
<accession>A0A916RLY6</accession>
<evidence type="ECO:0000313" key="6">
    <source>
        <dbReference type="Proteomes" id="UP000613512"/>
    </source>
</evidence>
<keyword evidence="3" id="KW-0687">Ribonucleoprotein</keyword>
<dbReference type="InterPro" id="IPR050437">
    <property type="entry name" value="Ribos_protein_bS1-like"/>
</dbReference>
<keyword evidence="6" id="KW-1185">Reference proteome</keyword>
<feature type="domain" description="S1 motif" evidence="4">
    <location>
        <begin position="270"/>
        <end position="339"/>
    </location>
</feature>
<evidence type="ECO:0000256" key="1">
    <source>
        <dbReference type="ARBA" id="ARBA00006767"/>
    </source>
</evidence>
<dbReference type="PROSITE" id="PS50126">
    <property type="entry name" value="S1"/>
    <property type="match status" value="4"/>
</dbReference>
<evidence type="ECO:0000313" key="5">
    <source>
        <dbReference type="EMBL" id="GGA61180.1"/>
    </source>
</evidence>
<organism evidence="5 6">
    <name type="scientific">Ornithinibacillus halotolerans</name>
    <dbReference type="NCBI Taxonomy" id="1274357"/>
    <lineage>
        <taxon>Bacteria</taxon>
        <taxon>Bacillati</taxon>
        <taxon>Bacillota</taxon>
        <taxon>Bacilli</taxon>
        <taxon>Bacillales</taxon>
        <taxon>Bacillaceae</taxon>
        <taxon>Ornithinibacillus</taxon>
    </lineage>
</organism>
<dbReference type="SMART" id="SM00316">
    <property type="entry name" value="S1"/>
    <property type="match status" value="4"/>
</dbReference>
<reference evidence="5" key="2">
    <citation type="submission" date="2020-09" db="EMBL/GenBank/DDBJ databases">
        <authorList>
            <person name="Sun Q."/>
            <person name="Zhou Y."/>
        </authorList>
    </citation>
    <scope>NUCLEOTIDE SEQUENCE</scope>
    <source>
        <strain evidence="5">CGMCC 1.12408</strain>
    </source>
</reference>
<comment type="similarity">
    <text evidence="1">Belongs to the bacterial ribosomal protein bS1 family.</text>
</comment>
<dbReference type="GO" id="GO:0003729">
    <property type="term" value="F:mRNA binding"/>
    <property type="evidence" value="ECO:0007669"/>
    <property type="project" value="TreeGrafter"/>
</dbReference>
<dbReference type="RefSeq" id="WP_188382764.1">
    <property type="nucleotide sequence ID" value="NZ_BMEY01000001.1"/>
</dbReference>
<evidence type="ECO:0000256" key="3">
    <source>
        <dbReference type="ARBA" id="ARBA00023274"/>
    </source>
</evidence>
<feature type="domain" description="S1 motif" evidence="4">
    <location>
        <begin position="185"/>
        <end position="253"/>
    </location>
</feature>
<dbReference type="PRINTS" id="PR00681">
    <property type="entry name" value="RIBOSOMALS1"/>
</dbReference>
<evidence type="ECO:0000256" key="2">
    <source>
        <dbReference type="ARBA" id="ARBA00022980"/>
    </source>
</evidence>
<dbReference type="InterPro" id="IPR035104">
    <property type="entry name" value="Ribosomal_protein_S1-like"/>
</dbReference>
<gene>
    <name evidence="5" type="primary">ypfD</name>
    <name evidence="5" type="ORF">GCM10008025_01470</name>
</gene>
<dbReference type="SUPFAM" id="SSF50249">
    <property type="entry name" value="Nucleic acid-binding proteins"/>
    <property type="match status" value="4"/>
</dbReference>
<proteinExistence type="inferred from homology"/>
<dbReference type="GO" id="GO:0003735">
    <property type="term" value="F:structural constituent of ribosome"/>
    <property type="evidence" value="ECO:0007669"/>
    <property type="project" value="TreeGrafter"/>
</dbReference>
<dbReference type="NCBIfam" id="NF005208">
    <property type="entry name" value="PRK06676.1"/>
    <property type="match status" value="1"/>
</dbReference>
<name>A0A916RLY6_9BACI</name>
<dbReference type="AlphaFoldDB" id="A0A916RLY6"/>